<evidence type="ECO:0000313" key="2">
    <source>
        <dbReference type="EMBL" id="CUF74097.1"/>
    </source>
</evidence>
<gene>
    <name evidence="2" type="ORF">BSAL_65330</name>
</gene>
<dbReference type="VEuPathDB" id="TriTrypDB:BSAL_65330"/>
<feature type="region of interest" description="Disordered" evidence="1">
    <location>
        <begin position="228"/>
        <end position="255"/>
    </location>
</feature>
<proteinExistence type="predicted"/>
<sequence length="780" mass="86421">MNFDEDSSSSSSGDELPMFDTVQGRKNNRHSSPPAAAVRHADPSVERSDDDADGVDEDSSGINADIPEWAQNLQRPGTSSLVGKYSDRQDEFTRHLNFTDDPDVEVSPQRERSSQPRSHRGGVQSFDEEGENSTHFSEHMENSVGRNRSTTSNPRRGGSGQDDVGSPNLIEDGDDGVDDIERRDGGGNGDDSEEAFPITEAAQWDSYLQSGVLVDETPFTQLYSMEEEVAQEEEGEESGDDDDDDSDEEVRPKKKAGVKTVSQIFKVFCPPLPDDAIATDFDRVRRLTERLCRSMLSSAETIANNDTLRDRVICNIEEVHCDSQTRIVVQVASHHPCVTLGDIAAFVFFFVLLCLMMPSQRILIDAEQRRNHRQQRYPKRSCHLQYRRGSLRQPDSYRCSSRLASPLCDPGRHCCVRNGDVRAHSYHRHYGGAQPRAIARGWPCARLAPWWQCSDSPHQRFAEVHDGTGLLSCPVLAPDFSFMSTHLASHIKDLLPTELDPNAEPNSFLNEMWAAFYEDPYQEAFRDDAVAVAHLIAMLVNGFPSRFGMSLTEVVDDVDSHPSPVLLTLATGGDYFAQRAAAAGFTEEFLHSAQSLIDVLVGTESLAQDDVLEHSFLISSKQIDADATGELEQQFAEFLLQIAQEASRTIEFSFFFLHSAQSLIDVLVGTESLSQDDVLEHSFLISSKQIDADATGELEQQFAEFLLQIAQEASRAIEFSKITAGSSPMNLRLFRNAIFSSNIQSSGTGRRTNSEVAHILPEGVSFVGTDTVAASCRSRC</sequence>
<evidence type="ECO:0000256" key="1">
    <source>
        <dbReference type="SAM" id="MobiDB-lite"/>
    </source>
</evidence>
<feature type="compositionally biased region" description="Acidic residues" evidence="1">
    <location>
        <begin position="48"/>
        <end position="59"/>
    </location>
</feature>
<feature type="compositionally biased region" description="Polar residues" evidence="1">
    <location>
        <begin position="144"/>
        <end position="154"/>
    </location>
</feature>
<dbReference type="EMBL" id="CYKH01000397">
    <property type="protein sequence ID" value="CUF74097.1"/>
    <property type="molecule type" value="Genomic_DNA"/>
</dbReference>
<keyword evidence="3" id="KW-1185">Reference proteome</keyword>
<name>A0A0S4ITI5_BODSA</name>
<reference evidence="3" key="1">
    <citation type="submission" date="2015-09" db="EMBL/GenBank/DDBJ databases">
        <authorList>
            <consortium name="Pathogen Informatics"/>
        </authorList>
    </citation>
    <scope>NUCLEOTIDE SEQUENCE [LARGE SCALE GENOMIC DNA]</scope>
    <source>
        <strain evidence="3">Lake Konstanz</strain>
    </source>
</reference>
<dbReference type="AlphaFoldDB" id="A0A0S4ITI5"/>
<feature type="region of interest" description="Disordered" evidence="1">
    <location>
        <begin position="1"/>
        <end position="194"/>
    </location>
</feature>
<feature type="compositionally biased region" description="Basic and acidic residues" evidence="1">
    <location>
        <begin position="85"/>
        <end position="98"/>
    </location>
</feature>
<dbReference type="Proteomes" id="UP000051952">
    <property type="component" value="Unassembled WGS sequence"/>
</dbReference>
<accession>A0A0S4ITI5</accession>
<protein>
    <submittedName>
        <fullName evidence="2">Uncharacterized protein</fullName>
    </submittedName>
</protein>
<feature type="compositionally biased region" description="Acidic residues" evidence="1">
    <location>
        <begin position="228"/>
        <end position="248"/>
    </location>
</feature>
<evidence type="ECO:0000313" key="3">
    <source>
        <dbReference type="Proteomes" id="UP000051952"/>
    </source>
</evidence>
<organism evidence="2 3">
    <name type="scientific">Bodo saltans</name>
    <name type="common">Flagellated protozoan</name>
    <dbReference type="NCBI Taxonomy" id="75058"/>
    <lineage>
        <taxon>Eukaryota</taxon>
        <taxon>Discoba</taxon>
        <taxon>Euglenozoa</taxon>
        <taxon>Kinetoplastea</taxon>
        <taxon>Metakinetoplastina</taxon>
        <taxon>Eubodonida</taxon>
        <taxon>Bodonidae</taxon>
        <taxon>Bodo</taxon>
    </lineage>
</organism>
<feature type="compositionally biased region" description="Polar residues" evidence="1">
    <location>
        <begin position="71"/>
        <end position="81"/>
    </location>
</feature>